<accession>A0A6A5QNE0</accession>
<feature type="region of interest" description="Disordered" evidence="1">
    <location>
        <begin position="73"/>
        <end position="96"/>
    </location>
</feature>
<proteinExistence type="predicted"/>
<dbReference type="InterPro" id="IPR006598">
    <property type="entry name" value="CAP10"/>
</dbReference>
<dbReference type="AlphaFoldDB" id="A0A6A5QNE0"/>
<sequence>MAMSTLDSSRVFARWEDVHVAVNIPHYARPTKKLSRHYINDTQAASLEASVAVAWTPADEELLWDMAQVGCPPDSPARNDSRASNPSSPHDAPNGLPYSSFRGYVQNVTSAKDLCHRLSLHEIHGVFKDSLYLSATHQLMPIFGGIKLPLSNDILIPSAAHIAASLESDTPLNAMQKNKPFEDKSSVMVWHGVRRERNVNSTHDHQERFVATLDTATVRELEMRPEMIDNGLNLAYTAYKQYRDMATDRADIATWLGHVASVELTDPPCIASECEHGHRIYKSTHHATMEQQLKYKLLADIDGESPSSRFHDILRSTSAPVKATIFNEWHDSRLIPWLHYIPMDPSFIDVYGILDYFLGNGKVFRAEDGKRAIYGAHEEAAHKIAVEGKKWADKVLRAEDMQVYTLRLLLEYARLYNDNRTRSG</sequence>
<dbReference type="Pfam" id="PF05686">
    <property type="entry name" value="Glyco_transf_90"/>
    <property type="match status" value="1"/>
</dbReference>
<dbReference type="OrthoDB" id="541052at2759"/>
<dbReference type="Proteomes" id="UP000800096">
    <property type="component" value="Unassembled WGS sequence"/>
</dbReference>
<dbReference type="SMART" id="SM00672">
    <property type="entry name" value="CAP10"/>
    <property type="match status" value="1"/>
</dbReference>
<evidence type="ECO:0000313" key="3">
    <source>
        <dbReference type="EMBL" id="KAF1916024.1"/>
    </source>
</evidence>
<dbReference type="EMBL" id="ML979135">
    <property type="protein sequence ID" value="KAF1916024.1"/>
    <property type="molecule type" value="Genomic_DNA"/>
</dbReference>
<keyword evidence="4" id="KW-1185">Reference proteome</keyword>
<name>A0A6A5QNE0_AMPQU</name>
<evidence type="ECO:0000259" key="2">
    <source>
        <dbReference type="SMART" id="SM00672"/>
    </source>
</evidence>
<feature type="domain" description="Glycosyl transferase CAP10" evidence="2">
    <location>
        <begin position="105"/>
        <end position="419"/>
    </location>
</feature>
<dbReference type="InterPro" id="IPR051091">
    <property type="entry name" value="O-Glucosyltr/Glycosyltrsf_90"/>
</dbReference>
<evidence type="ECO:0000256" key="1">
    <source>
        <dbReference type="SAM" id="MobiDB-lite"/>
    </source>
</evidence>
<protein>
    <recommendedName>
        <fullName evidence="2">Glycosyl transferase CAP10 domain-containing protein</fullName>
    </recommendedName>
</protein>
<gene>
    <name evidence="3" type="ORF">BDU57DRAFT_515860</name>
</gene>
<evidence type="ECO:0000313" key="4">
    <source>
        <dbReference type="Proteomes" id="UP000800096"/>
    </source>
</evidence>
<dbReference type="PANTHER" id="PTHR12203:SF22">
    <property type="entry name" value="CAPSULE ASSOCIATED PROTEIN"/>
    <property type="match status" value="1"/>
</dbReference>
<organism evidence="3 4">
    <name type="scientific">Ampelomyces quisqualis</name>
    <name type="common">Powdery mildew agent</name>
    <dbReference type="NCBI Taxonomy" id="50730"/>
    <lineage>
        <taxon>Eukaryota</taxon>
        <taxon>Fungi</taxon>
        <taxon>Dikarya</taxon>
        <taxon>Ascomycota</taxon>
        <taxon>Pezizomycotina</taxon>
        <taxon>Dothideomycetes</taxon>
        <taxon>Pleosporomycetidae</taxon>
        <taxon>Pleosporales</taxon>
        <taxon>Pleosporineae</taxon>
        <taxon>Phaeosphaeriaceae</taxon>
        <taxon>Ampelomyces</taxon>
    </lineage>
</organism>
<reference evidence="3" key="1">
    <citation type="journal article" date="2020" name="Stud. Mycol.">
        <title>101 Dothideomycetes genomes: a test case for predicting lifestyles and emergence of pathogens.</title>
        <authorList>
            <person name="Haridas S."/>
            <person name="Albert R."/>
            <person name="Binder M."/>
            <person name="Bloem J."/>
            <person name="Labutti K."/>
            <person name="Salamov A."/>
            <person name="Andreopoulos B."/>
            <person name="Baker S."/>
            <person name="Barry K."/>
            <person name="Bills G."/>
            <person name="Bluhm B."/>
            <person name="Cannon C."/>
            <person name="Castanera R."/>
            <person name="Culley D."/>
            <person name="Daum C."/>
            <person name="Ezra D."/>
            <person name="Gonzalez J."/>
            <person name="Henrissat B."/>
            <person name="Kuo A."/>
            <person name="Liang C."/>
            <person name="Lipzen A."/>
            <person name="Lutzoni F."/>
            <person name="Magnuson J."/>
            <person name="Mondo S."/>
            <person name="Nolan M."/>
            <person name="Ohm R."/>
            <person name="Pangilinan J."/>
            <person name="Park H.-J."/>
            <person name="Ramirez L."/>
            <person name="Alfaro M."/>
            <person name="Sun H."/>
            <person name="Tritt A."/>
            <person name="Yoshinaga Y."/>
            <person name="Zwiers L.-H."/>
            <person name="Turgeon B."/>
            <person name="Goodwin S."/>
            <person name="Spatafora J."/>
            <person name="Crous P."/>
            <person name="Grigoriev I."/>
        </authorList>
    </citation>
    <scope>NUCLEOTIDE SEQUENCE</scope>
    <source>
        <strain evidence="3">HMLAC05119</strain>
    </source>
</reference>
<dbReference type="PANTHER" id="PTHR12203">
    <property type="entry name" value="KDEL LYS-ASP-GLU-LEU CONTAINING - RELATED"/>
    <property type="match status" value="1"/>
</dbReference>